<accession>A0A4S8VTG8</accession>
<evidence type="ECO:0000256" key="2">
    <source>
        <dbReference type="SAM" id="SignalP"/>
    </source>
</evidence>
<dbReference type="PANTHER" id="PTHR13491">
    <property type="entry name" value="ZCCHC10 PROTEIN"/>
    <property type="match status" value="1"/>
</dbReference>
<protein>
    <recommendedName>
        <fullName evidence="5">Apple domain-containing protein</fullName>
    </recommendedName>
</protein>
<organism evidence="3 4">
    <name type="scientific">Aureobasidium pullulans</name>
    <name type="common">Black yeast</name>
    <name type="synonym">Pullularia pullulans</name>
    <dbReference type="NCBI Taxonomy" id="5580"/>
    <lineage>
        <taxon>Eukaryota</taxon>
        <taxon>Fungi</taxon>
        <taxon>Dikarya</taxon>
        <taxon>Ascomycota</taxon>
        <taxon>Pezizomycotina</taxon>
        <taxon>Dothideomycetes</taxon>
        <taxon>Dothideomycetidae</taxon>
        <taxon>Dothideales</taxon>
        <taxon>Saccotheciaceae</taxon>
        <taxon>Aureobasidium</taxon>
    </lineage>
</organism>
<dbReference type="PANTHER" id="PTHR13491:SF0">
    <property type="entry name" value="ZINC FINGER CCHC DOMAIN-CONTAINING PROTEIN 10"/>
    <property type="match status" value="1"/>
</dbReference>
<dbReference type="Proteomes" id="UP000308014">
    <property type="component" value="Unassembled WGS sequence"/>
</dbReference>
<reference evidence="3 4" key="1">
    <citation type="submission" date="2018-10" db="EMBL/GenBank/DDBJ databases">
        <title>Fifty Aureobasidium pullulans genomes reveal a recombining polyextremotolerant generalist.</title>
        <authorList>
            <person name="Gostincar C."/>
            <person name="Turk M."/>
            <person name="Zajc J."/>
            <person name="Gunde-Cimerman N."/>
        </authorList>
    </citation>
    <scope>NUCLEOTIDE SEQUENCE [LARGE SCALE GENOMIC DNA]</scope>
    <source>
        <strain evidence="3 4">EXF-11318</strain>
    </source>
</reference>
<evidence type="ECO:0008006" key="5">
    <source>
        <dbReference type="Google" id="ProtNLM"/>
    </source>
</evidence>
<dbReference type="InterPro" id="IPR039715">
    <property type="entry name" value="ZCCHC10"/>
</dbReference>
<sequence length="651" mass="70353">MHASRILSVISFMTCVMSVYSSPLLDERAALKCTSRDIAIIRRTISDETYFCKWWLFDVRTRSPFLEFTPTQVTNLCKCVTPVKTITKHKRAEQTEQATLEHHLERRQTKASCRAEMSIQFTEPWHFCVFYNSYPRTSSPFAKYAAKDLVNLCNCIEGKIVPTSTKKTSTSIRKTSTQKISASTKKVSTSTKKTLTSTTSKKTSSSPSKTSSISSKSISSSSTKTSSKSFTTPSSLTRWLTLPTPWMPPSSSMSSTSSDEKSSSAAVGTVSESSSLTSSEPFSTESTTSVSSSTTEAVSTTSISTISAIDSASSVTDTVPKATQAPPLPESSSTTTKLISSASSTSTAIVLPTGSIYVANSSARGLDGFPLLAYQGGMNSEIFMNATYTDYPPVRYVYDQDSGYIFNEDRSYVLSYYTDYDTSNGYSRVLFLNAAFILDSMDTYENWAALPCSIHQSTSELYCFGATQHGETYSIFASQDSNPADDHHGMGKLYIASSVSTSMSPLDLFVVKGENGGQNIPSTTETSSTTDPSQTATTTENQSTTSSSAAATPTSVCGTVYTDDSASPSLSYDISCTMDYSTGSFPAIVTDSLDDCIAACSLDSDDGCVAAVWFQSGRNQQYCYLKTEDDLNSQTAFSSTDVAFSATRRDL</sequence>
<proteinExistence type="predicted"/>
<feature type="region of interest" description="Disordered" evidence="1">
    <location>
        <begin position="166"/>
        <end position="296"/>
    </location>
</feature>
<comment type="caution">
    <text evidence="3">The sequence shown here is derived from an EMBL/GenBank/DDBJ whole genome shotgun (WGS) entry which is preliminary data.</text>
</comment>
<evidence type="ECO:0000256" key="1">
    <source>
        <dbReference type="SAM" id="MobiDB-lite"/>
    </source>
</evidence>
<name>A0A4S8VTG8_AURPU</name>
<feature type="region of interest" description="Disordered" evidence="1">
    <location>
        <begin position="315"/>
        <end position="337"/>
    </location>
</feature>
<feature type="region of interest" description="Disordered" evidence="1">
    <location>
        <begin position="514"/>
        <end position="552"/>
    </location>
</feature>
<evidence type="ECO:0000313" key="4">
    <source>
        <dbReference type="Proteomes" id="UP000308014"/>
    </source>
</evidence>
<dbReference type="AlphaFoldDB" id="A0A4S8VTG8"/>
<feature type="compositionally biased region" description="Low complexity" evidence="1">
    <location>
        <begin position="522"/>
        <end position="552"/>
    </location>
</feature>
<feature type="signal peptide" evidence="2">
    <location>
        <begin position="1"/>
        <end position="21"/>
    </location>
</feature>
<gene>
    <name evidence="3" type="ORF">D6D24_05848</name>
</gene>
<feature type="compositionally biased region" description="Low complexity" evidence="1">
    <location>
        <begin position="269"/>
        <end position="296"/>
    </location>
</feature>
<evidence type="ECO:0000313" key="3">
    <source>
        <dbReference type="EMBL" id="THW13770.1"/>
    </source>
</evidence>
<keyword evidence="2" id="KW-0732">Signal</keyword>
<feature type="chain" id="PRO_5020287022" description="Apple domain-containing protein" evidence="2">
    <location>
        <begin position="22"/>
        <end position="651"/>
    </location>
</feature>
<feature type="compositionally biased region" description="Low complexity" evidence="1">
    <location>
        <begin position="166"/>
        <end position="257"/>
    </location>
</feature>
<dbReference type="EMBL" id="QZAJ01000221">
    <property type="protein sequence ID" value="THW13770.1"/>
    <property type="molecule type" value="Genomic_DNA"/>
</dbReference>